<dbReference type="OrthoDB" id="1893065at2759"/>
<feature type="domain" description="LOB" evidence="7">
    <location>
        <begin position="80"/>
        <end position="181"/>
    </location>
</feature>
<keyword evidence="4" id="KW-0539">Nucleus</keyword>
<dbReference type="AlphaFoldDB" id="A0A9D4ZFR6"/>
<dbReference type="InterPro" id="IPR004883">
    <property type="entry name" value="LOB"/>
</dbReference>
<organism evidence="8 9">
    <name type="scientific">Adiantum capillus-veneris</name>
    <name type="common">Maidenhair fern</name>
    <dbReference type="NCBI Taxonomy" id="13818"/>
    <lineage>
        <taxon>Eukaryota</taxon>
        <taxon>Viridiplantae</taxon>
        <taxon>Streptophyta</taxon>
        <taxon>Embryophyta</taxon>
        <taxon>Tracheophyta</taxon>
        <taxon>Polypodiopsida</taxon>
        <taxon>Polypodiidae</taxon>
        <taxon>Polypodiales</taxon>
        <taxon>Pteridineae</taxon>
        <taxon>Pteridaceae</taxon>
        <taxon>Vittarioideae</taxon>
        <taxon>Adiantum</taxon>
    </lineage>
</organism>
<evidence type="ECO:0000313" key="8">
    <source>
        <dbReference type="EMBL" id="KAI5073808.1"/>
    </source>
</evidence>
<evidence type="ECO:0000256" key="2">
    <source>
        <dbReference type="ARBA" id="ARBA00005474"/>
    </source>
</evidence>
<dbReference type="GO" id="GO:0005634">
    <property type="term" value="C:nucleus"/>
    <property type="evidence" value="ECO:0007669"/>
    <property type="project" value="UniProtKB-SubCell"/>
</dbReference>
<keyword evidence="5" id="KW-0175">Coiled coil</keyword>
<evidence type="ECO:0000313" key="9">
    <source>
        <dbReference type="Proteomes" id="UP000886520"/>
    </source>
</evidence>
<reference evidence="8" key="1">
    <citation type="submission" date="2021-01" db="EMBL/GenBank/DDBJ databases">
        <title>Adiantum capillus-veneris genome.</title>
        <authorList>
            <person name="Fang Y."/>
            <person name="Liao Q."/>
        </authorList>
    </citation>
    <scope>NUCLEOTIDE SEQUENCE</scope>
    <source>
        <strain evidence="8">H3</strain>
        <tissue evidence="8">Leaf</tissue>
    </source>
</reference>
<dbReference type="Pfam" id="PF03195">
    <property type="entry name" value="LOB"/>
    <property type="match status" value="1"/>
</dbReference>
<evidence type="ECO:0000256" key="1">
    <source>
        <dbReference type="ARBA" id="ARBA00004123"/>
    </source>
</evidence>
<comment type="similarity">
    <text evidence="2">Belongs to the LOB domain-containing protein family.</text>
</comment>
<evidence type="ECO:0000256" key="6">
    <source>
        <dbReference type="SAM" id="MobiDB-lite"/>
    </source>
</evidence>
<feature type="region of interest" description="Disordered" evidence="6">
    <location>
        <begin position="30"/>
        <end position="80"/>
    </location>
</feature>
<feature type="compositionally biased region" description="Low complexity" evidence="6">
    <location>
        <begin position="41"/>
        <end position="80"/>
    </location>
</feature>
<evidence type="ECO:0000256" key="4">
    <source>
        <dbReference type="ARBA" id="ARBA00023242"/>
    </source>
</evidence>
<keyword evidence="9" id="KW-1185">Reference proteome</keyword>
<accession>A0A9D4ZFR6</accession>
<feature type="coiled-coil region" evidence="5">
    <location>
        <begin position="160"/>
        <end position="187"/>
    </location>
</feature>
<name>A0A9D4ZFR6_ADICA</name>
<proteinExistence type="inferred from homology"/>
<keyword evidence="3" id="KW-0217">Developmental protein</keyword>
<protein>
    <recommendedName>
        <fullName evidence="7">LOB domain-containing protein</fullName>
    </recommendedName>
</protein>
<evidence type="ECO:0000259" key="7">
    <source>
        <dbReference type="PROSITE" id="PS50891"/>
    </source>
</evidence>
<comment type="caution">
    <text evidence="8">The sequence shown here is derived from an EMBL/GenBank/DDBJ whole genome shotgun (WGS) entry which is preliminary data.</text>
</comment>
<dbReference type="PANTHER" id="PTHR31301">
    <property type="entry name" value="LOB DOMAIN-CONTAINING PROTEIN 4-RELATED"/>
    <property type="match status" value="1"/>
</dbReference>
<dbReference type="PROSITE" id="PS50891">
    <property type="entry name" value="LOB"/>
    <property type="match status" value="1"/>
</dbReference>
<sequence>MTSSASQEDSTTTSTLLTSTLLALCSDYDDQNRQQAGGGPRLLSSSSGGAAAPASSCRPSKPTEPSAPPSATTTHPSPPTACAGCRFQRRRCLENCELALYFSPQEDLAFEAVHRLFGVKNFVRLLKDLPLHLRHTAVSTMKLEAQFRMADQVHGITRLMHQLKVQVKCLQQELIKLRMAIMKAERQCLHRMAHERAHLLQAVKAHVHHQPPIPTARNHGLEDIAFARSLVSSCQNSACNDIAPSQRQLVNNSGPQGDAQLIKEASQTPLHDDSPESASLAFNSNPNLDTVGHILDDHGFTCCDTDYIPIGTESMAFADLTSFGDTQPSRNQLSQHFSSYLNIVSPISSSFVDPNDFVAPISSINEDPNHVLATISSDEPGDTNLFQSL</sequence>
<evidence type="ECO:0000256" key="5">
    <source>
        <dbReference type="SAM" id="Coils"/>
    </source>
</evidence>
<comment type="subcellular location">
    <subcellularLocation>
        <location evidence="1">Nucleus</location>
    </subcellularLocation>
</comment>
<gene>
    <name evidence="8" type="ORF">GOP47_0011821</name>
</gene>
<dbReference type="Proteomes" id="UP000886520">
    <property type="component" value="Chromosome 11"/>
</dbReference>
<dbReference type="PANTHER" id="PTHR31301:SF83">
    <property type="entry name" value="PROTEIN ASYMMETRIC LEAVES 2"/>
    <property type="match status" value="1"/>
</dbReference>
<evidence type="ECO:0000256" key="3">
    <source>
        <dbReference type="ARBA" id="ARBA00022473"/>
    </source>
</evidence>
<dbReference type="EMBL" id="JABFUD020000011">
    <property type="protein sequence ID" value="KAI5073808.1"/>
    <property type="molecule type" value="Genomic_DNA"/>
</dbReference>